<dbReference type="Gene3D" id="3.30.540.10">
    <property type="entry name" value="Fructose-1,6-Bisphosphatase, subunit A, domain 1"/>
    <property type="match status" value="1"/>
</dbReference>
<evidence type="ECO:0000313" key="10">
    <source>
        <dbReference type="EMBL" id="BAO45113.1"/>
    </source>
</evidence>
<name>A0A7U6JIS8_9GAMM</name>
<feature type="binding site" evidence="8">
    <location>
        <position position="85"/>
    </location>
    <ligand>
        <name>Mg(2+)</name>
        <dbReference type="ChEBI" id="CHEBI:18420"/>
        <label>1</label>
        <note>catalytic</note>
    </ligand>
</feature>
<organism evidence="10 11">
    <name type="scientific">Thiolapillus brandeum</name>
    <dbReference type="NCBI Taxonomy" id="1076588"/>
    <lineage>
        <taxon>Bacteria</taxon>
        <taxon>Pseudomonadati</taxon>
        <taxon>Pseudomonadota</taxon>
        <taxon>Gammaproteobacteria</taxon>
        <taxon>Chromatiales</taxon>
        <taxon>Sedimenticolaceae</taxon>
        <taxon>Thiolapillus</taxon>
    </lineage>
</organism>
<dbReference type="OrthoDB" id="9785695at2"/>
<dbReference type="GO" id="GO:0031564">
    <property type="term" value="P:transcription antitermination"/>
    <property type="evidence" value="ECO:0007669"/>
    <property type="project" value="UniProtKB-KW"/>
</dbReference>
<keyword evidence="6" id="KW-0804">Transcription</keyword>
<dbReference type="InterPro" id="IPR000760">
    <property type="entry name" value="Inositol_monophosphatase-like"/>
</dbReference>
<proteinExistence type="inferred from homology"/>
<reference evidence="10 11" key="1">
    <citation type="journal article" date="2014" name="PLoS ONE">
        <title>Physiological and genomic features of a novel sulfur-oxidizing gammaproteobacterium belonging to a previously uncultivated symbiotic lineage isolated from a hydrothermal vent.</title>
        <authorList>
            <person name="Nunoura T."/>
            <person name="Takaki Y."/>
            <person name="Kazama H."/>
            <person name="Kakuta J."/>
            <person name="Shimamura S."/>
            <person name="Makita H."/>
            <person name="Hirai M."/>
            <person name="Miyazaki M."/>
            <person name="Takai K."/>
        </authorList>
    </citation>
    <scope>NUCLEOTIDE SEQUENCE [LARGE SCALE GENOMIC DNA]</scope>
    <source>
        <strain evidence="10 11">Hiromi1</strain>
    </source>
</reference>
<evidence type="ECO:0000256" key="3">
    <source>
        <dbReference type="ARBA" id="ARBA00009759"/>
    </source>
</evidence>
<evidence type="ECO:0000256" key="6">
    <source>
        <dbReference type="ARBA" id="ARBA00022814"/>
    </source>
</evidence>
<dbReference type="GO" id="GO:0046872">
    <property type="term" value="F:metal ion binding"/>
    <property type="evidence" value="ECO:0007669"/>
    <property type="project" value="UniProtKB-KW"/>
</dbReference>
<evidence type="ECO:0000256" key="4">
    <source>
        <dbReference type="ARBA" id="ARBA00022723"/>
    </source>
</evidence>
<dbReference type="FunFam" id="3.30.540.10:FF:000003">
    <property type="entry name" value="Inositol-1-monophosphatase"/>
    <property type="match status" value="1"/>
</dbReference>
<sequence>MNPMTTIAARAARDAGKLLLNYFNHMDKVKVQEKQANDFVTEVDRASEQIIINAIRKAYPDHAILAEESGNHAGNDYLWIIDPLDGTTNYLHGFPQFSISIALQYRGQLEAAVVYDPLRDETFSAHKGGGAYLNDHRIRVTQQKDLHGALLGTGIPYRDQRHVEAYFGMMKALIKDAAGVRRPGSAALDFAWLAAGRIDGFWELGLAQWDFAAGTLLVREAGGVVTDLSGGDKHFETGNMVAGNVKLHQAMLGEIKPFLSEELKA</sequence>
<dbReference type="KEGG" id="tbn:TBH_C2202"/>
<feature type="binding site" evidence="8">
    <location>
        <position position="67"/>
    </location>
    <ligand>
        <name>Mg(2+)</name>
        <dbReference type="ChEBI" id="CHEBI:18420"/>
        <label>1</label>
        <note>catalytic</note>
    </ligand>
</feature>
<dbReference type="Gene3D" id="3.40.190.80">
    <property type="match status" value="1"/>
</dbReference>
<dbReference type="PROSITE" id="PS00629">
    <property type="entry name" value="IMP_1"/>
    <property type="match status" value="1"/>
</dbReference>
<evidence type="ECO:0000256" key="7">
    <source>
        <dbReference type="ARBA" id="ARBA00022842"/>
    </source>
</evidence>
<dbReference type="PANTHER" id="PTHR20854">
    <property type="entry name" value="INOSITOL MONOPHOSPHATASE"/>
    <property type="match status" value="1"/>
</dbReference>
<feature type="binding site" evidence="8">
    <location>
        <position position="82"/>
    </location>
    <ligand>
        <name>Mg(2+)</name>
        <dbReference type="ChEBI" id="CHEBI:18420"/>
        <label>1</label>
        <note>catalytic</note>
    </ligand>
</feature>
<feature type="binding site" evidence="8">
    <location>
        <position position="84"/>
    </location>
    <ligand>
        <name>Mg(2+)</name>
        <dbReference type="ChEBI" id="CHEBI:18420"/>
        <label>1</label>
        <note>catalytic</note>
    </ligand>
</feature>
<feature type="binding site" evidence="8">
    <location>
        <position position="210"/>
    </location>
    <ligand>
        <name>Mg(2+)</name>
        <dbReference type="ChEBI" id="CHEBI:18420"/>
        <label>1</label>
        <note>catalytic</note>
    </ligand>
</feature>
<gene>
    <name evidence="10" type="ORF">TBH_C2202</name>
</gene>
<dbReference type="PRINTS" id="PR00377">
    <property type="entry name" value="IMPHPHTASES"/>
</dbReference>
<comment type="cofactor">
    <cofactor evidence="2 8 9">
        <name>Mg(2+)</name>
        <dbReference type="ChEBI" id="CHEBI:18420"/>
    </cofactor>
</comment>
<evidence type="ECO:0000256" key="8">
    <source>
        <dbReference type="PIRSR" id="PIRSR600760-2"/>
    </source>
</evidence>
<dbReference type="PANTHER" id="PTHR20854:SF4">
    <property type="entry name" value="INOSITOL-1-MONOPHOSPHATASE-RELATED"/>
    <property type="match status" value="1"/>
</dbReference>
<dbReference type="Pfam" id="PF00459">
    <property type="entry name" value="Inositol_P"/>
    <property type="match status" value="1"/>
</dbReference>
<dbReference type="Proteomes" id="UP000031631">
    <property type="component" value="Chromosome"/>
</dbReference>
<evidence type="ECO:0000256" key="1">
    <source>
        <dbReference type="ARBA" id="ARBA00001033"/>
    </source>
</evidence>
<evidence type="ECO:0000313" key="11">
    <source>
        <dbReference type="Proteomes" id="UP000031631"/>
    </source>
</evidence>
<dbReference type="InterPro" id="IPR020583">
    <property type="entry name" value="Inositol_monoP_metal-BS"/>
</dbReference>
<evidence type="ECO:0000256" key="5">
    <source>
        <dbReference type="ARBA" id="ARBA00022801"/>
    </source>
</evidence>
<keyword evidence="11" id="KW-1185">Reference proteome</keyword>
<dbReference type="CDD" id="cd01639">
    <property type="entry name" value="IMPase"/>
    <property type="match status" value="1"/>
</dbReference>
<keyword evidence="6" id="KW-0889">Transcription antitermination</keyword>
<dbReference type="PROSITE" id="PS00630">
    <property type="entry name" value="IMP_2"/>
    <property type="match status" value="1"/>
</dbReference>
<accession>A0A7U6JIS8</accession>
<keyword evidence="5 9" id="KW-0378">Hydrolase</keyword>
<dbReference type="EMBL" id="AP012273">
    <property type="protein sequence ID" value="BAO45113.1"/>
    <property type="molecule type" value="Genomic_DNA"/>
</dbReference>
<dbReference type="RefSeq" id="WP_041071051.1">
    <property type="nucleotide sequence ID" value="NZ_AP012273.1"/>
</dbReference>
<dbReference type="EC" id="3.1.3.25" evidence="9"/>
<dbReference type="GO" id="GO:0046854">
    <property type="term" value="P:phosphatidylinositol phosphate biosynthetic process"/>
    <property type="evidence" value="ECO:0007669"/>
    <property type="project" value="InterPro"/>
</dbReference>
<dbReference type="InterPro" id="IPR033942">
    <property type="entry name" value="IMPase"/>
</dbReference>
<keyword evidence="6" id="KW-0805">Transcription regulation</keyword>
<dbReference type="GO" id="GO:0007165">
    <property type="term" value="P:signal transduction"/>
    <property type="evidence" value="ECO:0007669"/>
    <property type="project" value="TreeGrafter"/>
</dbReference>
<dbReference type="InterPro" id="IPR022337">
    <property type="entry name" value="Inositol_monophosphatase_SuhB"/>
</dbReference>
<dbReference type="GO" id="GO:0006020">
    <property type="term" value="P:inositol metabolic process"/>
    <property type="evidence" value="ECO:0007669"/>
    <property type="project" value="TreeGrafter"/>
</dbReference>
<keyword evidence="4 8" id="KW-0479">Metal-binding</keyword>
<dbReference type="GO" id="GO:0008934">
    <property type="term" value="F:inositol monophosphate 1-phosphatase activity"/>
    <property type="evidence" value="ECO:0007669"/>
    <property type="project" value="InterPro"/>
</dbReference>
<dbReference type="PRINTS" id="PR01959">
    <property type="entry name" value="SBIMPHPHTASE"/>
</dbReference>
<protein>
    <recommendedName>
        <fullName evidence="9">Inositol-1-monophosphatase</fullName>
        <ecNumber evidence="9">3.1.3.25</ecNumber>
    </recommendedName>
</protein>
<evidence type="ECO:0000256" key="2">
    <source>
        <dbReference type="ARBA" id="ARBA00001946"/>
    </source>
</evidence>
<dbReference type="AlphaFoldDB" id="A0A7U6JIS8"/>
<evidence type="ECO:0000256" key="9">
    <source>
        <dbReference type="RuleBase" id="RU364068"/>
    </source>
</evidence>
<comment type="similarity">
    <text evidence="3 9">Belongs to the inositol monophosphatase superfamily.</text>
</comment>
<dbReference type="InterPro" id="IPR020550">
    <property type="entry name" value="Inositol_monophosphatase_CS"/>
</dbReference>
<dbReference type="SUPFAM" id="SSF56655">
    <property type="entry name" value="Carbohydrate phosphatase"/>
    <property type="match status" value="1"/>
</dbReference>
<keyword evidence="7 8" id="KW-0460">Magnesium</keyword>
<comment type="catalytic activity">
    <reaction evidence="1 9">
        <text>a myo-inositol phosphate + H2O = myo-inositol + phosphate</text>
        <dbReference type="Rhea" id="RHEA:24056"/>
        <dbReference type="ChEBI" id="CHEBI:15377"/>
        <dbReference type="ChEBI" id="CHEBI:17268"/>
        <dbReference type="ChEBI" id="CHEBI:43474"/>
        <dbReference type="ChEBI" id="CHEBI:84139"/>
        <dbReference type="EC" id="3.1.3.25"/>
    </reaction>
</comment>